<name>A0AA97NP19_PYRO3</name>
<dbReference type="GO" id="GO:0004497">
    <property type="term" value="F:monooxygenase activity"/>
    <property type="evidence" value="ECO:0007669"/>
    <property type="project" value="UniProtKB-KW"/>
</dbReference>
<dbReference type="AlphaFoldDB" id="A0AA97NP19"/>
<evidence type="ECO:0000256" key="4">
    <source>
        <dbReference type="ARBA" id="ARBA00022723"/>
    </source>
</evidence>
<sequence>MNFSSLLLSVALLGASLFIIGYWFYERVYTEWPWSGFPLAVLPGKGRKPKESYMESASRTIAAGLEKYSGPFQMITSTGPKLVLPHKYADEIRNRPELDFNEAFRKDFFAHYPGFDGFKASLDNPFLIPQTLRLKLTPSMGLVTHHLVDEATDALHGIYGEDPNWRSVTFKQNNLDLIARLSSRVFLGKPICRDKQWLEIAKNHTVDSFLAARDLRAQPFFMRRIMHRFMPHNVNIQRHYADASRIISTEVENRRRRAEQLLSEGKKPPRVSDAIGWMVEVAKGQKVDYVAAQLSLTVASIHATTEALTVALMDIANYPELKKQLREEVIQVIREGGWSKQALYNMKLMDSFLKESQRFHPPSDVTLNRKVMQNMTLSDGTRLPKGAIIMVASKLRDPKIYERPNEFDARRFLRLRDDSNNANQYVSTSNEMFAFELADSRSCHEYANNNYVQRFGQNIRKIAWVWSYTEGFLRHALNIFVLPLLQRYLFVSQASFIFTMVKFSLLHSVLPAVARVLAVSLSIPSPRDLFDDPCITFRLPPRSVNATYLNEASVEWPWTQPAFGFGYGKWALAWTSIEEYWDWSNMQRFTSDANEQNEWYPINSTVSGHQVSDIRPTVIADINSFQLGRNDTVIRTLALDVPLAGETYAWNFTIPALEAHDNTAWTGWGYDFHAQGAPYFVSYDATTTGIKNVSYGVSIYSAREGGPTKETVDEAAACYDRLGSKTFAALFRSMRRTPTDGRRTHELSWHDADTALSVAIGTRPNQSVLGRRGAVLTG</sequence>
<keyword evidence="7" id="KW-0503">Monooxygenase</keyword>
<gene>
    <name evidence="9" type="ORF">OOU_Y34scaffold00919g8</name>
</gene>
<reference evidence="9" key="1">
    <citation type="journal article" date="2012" name="PLoS Genet.">
        <title>Comparative analysis of the genomes of two field isolates of the rice blast fungus Magnaporthe oryzae.</title>
        <authorList>
            <person name="Xue M."/>
            <person name="Yang J."/>
            <person name="Li Z."/>
            <person name="Hu S."/>
            <person name="Yao N."/>
            <person name="Dean R.A."/>
            <person name="Zhao W."/>
            <person name="Shen M."/>
            <person name="Zhang H."/>
            <person name="Li C."/>
            <person name="Liu L."/>
            <person name="Cao L."/>
            <person name="Xu X."/>
            <person name="Xing Y."/>
            <person name="Hsiang T."/>
            <person name="Zhang Z."/>
            <person name="Xu J.R."/>
            <person name="Peng Y.L."/>
        </authorList>
    </citation>
    <scope>NUCLEOTIDE SEQUENCE</scope>
    <source>
        <strain evidence="9">Y34</strain>
    </source>
</reference>
<evidence type="ECO:0000256" key="8">
    <source>
        <dbReference type="SAM" id="Phobius"/>
    </source>
</evidence>
<accession>A0AA97NP19</accession>
<dbReference type="CDD" id="cd11041">
    <property type="entry name" value="CYP503A1-like"/>
    <property type="match status" value="1"/>
</dbReference>
<dbReference type="SUPFAM" id="SSF48264">
    <property type="entry name" value="Cytochrome P450"/>
    <property type="match status" value="1"/>
</dbReference>
<dbReference type="GO" id="GO:0020037">
    <property type="term" value="F:heme binding"/>
    <property type="evidence" value="ECO:0007669"/>
    <property type="project" value="InterPro"/>
</dbReference>
<dbReference type="EMBL" id="JH793708">
    <property type="protein sequence ID" value="ELQ33625.1"/>
    <property type="molecule type" value="Genomic_DNA"/>
</dbReference>
<evidence type="ECO:0000256" key="1">
    <source>
        <dbReference type="ARBA" id="ARBA00001971"/>
    </source>
</evidence>
<keyword evidence="5" id="KW-0560">Oxidoreductase</keyword>
<keyword evidence="3" id="KW-0349">Heme</keyword>
<proteinExistence type="inferred from homology"/>
<dbReference type="InterPro" id="IPR036396">
    <property type="entry name" value="Cyt_P450_sf"/>
</dbReference>
<feature type="transmembrane region" description="Helical" evidence="8">
    <location>
        <begin position="6"/>
        <end position="25"/>
    </location>
</feature>
<organism evidence="9">
    <name type="scientific">Pyricularia oryzae (strain Y34)</name>
    <name type="common">Rice blast fungus</name>
    <name type="synonym">Magnaporthe oryzae</name>
    <dbReference type="NCBI Taxonomy" id="1143189"/>
    <lineage>
        <taxon>Eukaryota</taxon>
        <taxon>Fungi</taxon>
        <taxon>Dikarya</taxon>
        <taxon>Ascomycota</taxon>
        <taxon>Pezizomycotina</taxon>
        <taxon>Sordariomycetes</taxon>
        <taxon>Sordariomycetidae</taxon>
        <taxon>Magnaporthales</taxon>
        <taxon>Pyriculariaceae</taxon>
        <taxon>Pyricularia</taxon>
    </lineage>
</organism>
<comment type="cofactor">
    <cofactor evidence="1">
        <name>heme</name>
        <dbReference type="ChEBI" id="CHEBI:30413"/>
    </cofactor>
</comment>
<dbReference type="InterPro" id="IPR002401">
    <property type="entry name" value="Cyt_P450_E_grp-I"/>
</dbReference>
<keyword evidence="6" id="KW-0408">Iron</keyword>
<dbReference type="GO" id="GO:0016705">
    <property type="term" value="F:oxidoreductase activity, acting on paired donors, with incorporation or reduction of molecular oxygen"/>
    <property type="evidence" value="ECO:0007669"/>
    <property type="project" value="InterPro"/>
</dbReference>
<dbReference type="GO" id="GO:0005506">
    <property type="term" value="F:iron ion binding"/>
    <property type="evidence" value="ECO:0007669"/>
    <property type="project" value="InterPro"/>
</dbReference>
<keyword evidence="8" id="KW-1133">Transmembrane helix</keyword>
<dbReference type="PANTHER" id="PTHR46206:SF2">
    <property type="entry name" value="CYTOCHROME P450 MONOOXYGENASE AUSG-RELATED"/>
    <property type="match status" value="1"/>
</dbReference>
<dbReference type="InterPro" id="IPR001128">
    <property type="entry name" value="Cyt_P450"/>
</dbReference>
<comment type="similarity">
    <text evidence="2">Belongs to the cytochrome P450 family.</text>
</comment>
<evidence type="ECO:0000256" key="3">
    <source>
        <dbReference type="ARBA" id="ARBA00022617"/>
    </source>
</evidence>
<keyword evidence="8" id="KW-0472">Membrane</keyword>
<evidence type="ECO:0000256" key="6">
    <source>
        <dbReference type="ARBA" id="ARBA00023004"/>
    </source>
</evidence>
<evidence type="ECO:0000256" key="7">
    <source>
        <dbReference type="ARBA" id="ARBA00023033"/>
    </source>
</evidence>
<dbReference type="Pfam" id="PF00067">
    <property type="entry name" value="p450"/>
    <property type="match status" value="1"/>
</dbReference>
<evidence type="ECO:0000256" key="5">
    <source>
        <dbReference type="ARBA" id="ARBA00023002"/>
    </source>
</evidence>
<keyword evidence="4" id="KW-0479">Metal-binding</keyword>
<dbReference type="PANTHER" id="PTHR46206">
    <property type="entry name" value="CYTOCHROME P450"/>
    <property type="match status" value="1"/>
</dbReference>
<protein>
    <submittedName>
        <fullName evidence="9">Cytochrome P450</fullName>
    </submittedName>
</protein>
<keyword evidence="8" id="KW-0812">Transmembrane</keyword>
<dbReference type="Gene3D" id="1.10.630.10">
    <property type="entry name" value="Cytochrome P450"/>
    <property type="match status" value="1"/>
</dbReference>
<dbReference type="PRINTS" id="PR00463">
    <property type="entry name" value="EP450I"/>
</dbReference>
<evidence type="ECO:0000313" key="9">
    <source>
        <dbReference type="EMBL" id="ELQ33625.1"/>
    </source>
</evidence>
<evidence type="ECO:0000256" key="2">
    <source>
        <dbReference type="ARBA" id="ARBA00010617"/>
    </source>
</evidence>
<dbReference type="Proteomes" id="UP000011086">
    <property type="component" value="Unassembled WGS sequence"/>
</dbReference>